<dbReference type="InterPro" id="IPR019410">
    <property type="entry name" value="Methyltransf_16"/>
</dbReference>
<comment type="caution">
    <text evidence="5">The sequence shown here is derived from an EMBL/GenBank/DDBJ whole genome shotgun (WGS) entry which is preliminary data.</text>
</comment>
<dbReference type="PANTHER" id="PTHR14614">
    <property type="entry name" value="HEPATOCELLULAR CARCINOMA-ASSOCIATED ANTIGEN"/>
    <property type="match status" value="1"/>
</dbReference>
<evidence type="ECO:0000256" key="2">
    <source>
        <dbReference type="ARBA" id="ARBA00022679"/>
    </source>
</evidence>
<accession>A0A8X8XQT4</accession>
<dbReference type="Pfam" id="PF10294">
    <property type="entry name" value="Methyltransf_16"/>
    <property type="match status" value="1"/>
</dbReference>
<reference evidence="5" key="2">
    <citation type="submission" date="2020-08" db="EMBL/GenBank/DDBJ databases">
        <title>Plant Genome Project.</title>
        <authorList>
            <person name="Zhang R.-G."/>
        </authorList>
    </citation>
    <scope>NUCLEOTIDE SEQUENCE</scope>
    <source>
        <strain evidence="5">Huo1</strain>
        <tissue evidence="5">Leaf</tissue>
    </source>
</reference>
<organism evidence="5">
    <name type="scientific">Salvia splendens</name>
    <name type="common">Scarlet sage</name>
    <dbReference type="NCBI Taxonomy" id="180675"/>
    <lineage>
        <taxon>Eukaryota</taxon>
        <taxon>Viridiplantae</taxon>
        <taxon>Streptophyta</taxon>
        <taxon>Embryophyta</taxon>
        <taxon>Tracheophyta</taxon>
        <taxon>Spermatophyta</taxon>
        <taxon>Magnoliopsida</taxon>
        <taxon>eudicotyledons</taxon>
        <taxon>Gunneridae</taxon>
        <taxon>Pentapetalae</taxon>
        <taxon>asterids</taxon>
        <taxon>lamiids</taxon>
        <taxon>Lamiales</taxon>
        <taxon>Lamiaceae</taxon>
        <taxon>Nepetoideae</taxon>
        <taxon>Mentheae</taxon>
        <taxon>Salviinae</taxon>
        <taxon>Salvia</taxon>
        <taxon>Salvia subgen. Calosphace</taxon>
        <taxon>core Calosphace</taxon>
    </lineage>
</organism>
<dbReference type="GO" id="GO:0005634">
    <property type="term" value="C:nucleus"/>
    <property type="evidence" value="ECO:0007669"/>
    <property type="project" value="TreeGrafter"/>
</dbReference>
<name>A0A8X8XQT4_SALSN</name>
<reference evidence="5" key="1">
    <citation type="submission" date="2018-01" db="EMBL/GenBank/DDBJ databases">
        <authorList>
            <person name="Mao J.F."/>
        </authorList>
    </citation>
    <scope>NUCLEOTIDE SEQUENCE</scope>
    <source>
        <strain evidence="5">Huo1</strain>
        <tissue evidence="5">Leaf</tissue>
    </source>
</reference>
<dbReference type="AlphaFoldDB" id="A0A8X8XQT4"/>
<gene>
    <name evidence="5" type="ORF">SASPL_120424</name>
</gene>
<dbReference type="InterPro" id="IPR029063">
    <property type="entry name" value="SAM-dependent_MTases_sf"/>
</dbReference>
<dbReference type="GO" id="GO:0008168">
    <property type="term" value="F:methyltransferase activity"/>
    <property type="evidence" value="ECO:0007669"/>
    <property type="project" value="UniProtKB-KW"/>
</dbReference>
<keyword evidence="3" id="KW-0949">S-adenosyl-L-methionine</keyword>
<dbReference type="GO" id="GO:0005737">
    <property type="term" value="C:cytoplasm"/>
    <property type="evidence" value="ECO:0007669"/>
    <property type="project" value="TreeGrafter"/>
</dbReference>
<evidence type="ECO:0000256" key="3">
    <source>
        <dbReference type="ARBA" id="ARBA00022691"/>
    </source>
</evidence>
<protein>
    <recommendedName>
        <fullName evidence="7">Methyltransferase-like protein 23</fullName>
    </recommendedName>
</protein>
<dbReference type="SUPFAM" id="SSF53335">
    <property type="entry name" value="S-adenosyl-L-methionine-dependent methyltransferases"/>
    <property type="match status" value="1"/>
</dbReference>
<dbReference type="PANTHER" id="PTHR14614:SF164">
    <property type="entry name" value="HISTONE-ARGININE METHYLTRANSFERASE METTL23"/>
    <property type="match status" value="1"/>
</dbReference>
<keyword evidence="1" id="KW-0489">Methyltransferase</keyword>
<sequence length="230" mass="25814">MKCLFIYVKLNLHSWLFFLQSPGIEKDDEIEDSVESSPNRDMTTYSQHYFGSIKDGFSISIIENMKEEYGLFVWPSSVILAEYVWQQKSRFSGVNVVELGAGTSLPGLIASKVGADVTLTDDLSKAEVLSNMRRVCNINDIKCKVMGVTWGVFESPIFTLHPKIILGADVLYDTSGFDDLFLTVTFCSRNAQIRFSSPPITTEVLDGEMASEVYKAARRLLLPALTRRRS</sequence>
<dbReference type="GO" id="GO:0032259">
    <property type="term" value="P:methylation"/>
    <property type="evidence" value="ECO:0007669"/>
    <property type="project" value="UniProtKB-KW"/>
</dbReference>
<evidence type="ECO:0000256" key="4">
    <source>
        <dbReference type="ARBA" id="ARBA00043988"/>
    </source>
</evidence>
<dbReference type="Gene3D" id="3.40.50.150">
    <property type="entry name" value="Vaccinia Virus protein VP39"/>
    <property type="match status" value="1"/>
</dbReference>
<evidence type="ECO:0000256" key="1">
    <source>
        <dbReference type="ARBA" id="ARBA00022603"/>
    </source>
</evidence>
<comment type="similarity">
    <text evidence="4">Belongs to the methyltransferase superfamily. METTL23 family.</text>
</comment>
<keyword evidence="2" id="KW-0808">Transferase</keyword>
<evidence type="ECO:0000313" key="6">
    <source>
        <dbReference type="Proteomes" id="UP000298416"/>
    </source>
</evidence>
<evidence type="ECO:0008006" key="7">
    <source>
        <dbReference type="Google" id="ProtNLM"/>
    </source>
</evidence>
<keyword evidence="6" id="KW-1185">Reference proteome</keyword>
<evidence type="ECO:0000313" key="5">
    <source>
        <dbReference type="EMBL" id="KAG6418223.1"/>
    </source>
</evidence>
<dbReference type="EMBL" id="PNBA02000007">
    <property type="protein sequence ID" value="KAG6418223.1"/>
    <property type="molecule type" value="Genomic_DNA"/>
</dbReference>
<proteinExistence type="inferred from homology"/>
<dbReference type="Proteomes" id="UP000298416">
    <property type="component" value="Unassembled WGS sequence"/>
</dbReference>